<reference evidence="2" key="1">
    <citation type="submission" date="2021-06" db="EMBL/GenBank/DDBJ databases">
        <title>Comparative genomics, transcriptomics and evolutionary studies reveal genomic signatures of adaptation to plant cell wall in hemibiotrophic fungi.</title>
        <authorList>
            <consortium name="DOE Joint Genome Institute"/>
            <person name="Baroncelli R."/>
            <person name="Diaz J.F."/>
            <person name="Benocci T."/>
            <person name="Peng M."/>
            <person name="Battaglia E."/>
            <person name="Haridas S."/>
            <person name="Andreopoulos W."/>
            <person name="Labutti K."/>
            <person name="Pangilinan J."/>
            <person name="Floch G.L."/>
            <person name="Makela M.R."/>
            <person name="Henrissat B."/>
            <person name="Grigoriev I.V."/>
            <person name="Crouch J.A."/>
            <person name="De Vries R.P."/>
            <person name="Sukno S.A."/>
            <person name="Thon M.R."/>
        </authorList>
    </citation>
    <scope>NUCLEOTIDE SEQUENCE</scope>
    <source>
        <strain evidence="2">MAFF235873</strain>
    </source>
</reference>
<sequence length="237" mass="28501">MAYFHCFPLLPLEIRQCIWELAMEPRQIAYGKEPFPQYPWPPSAPPPPLLHTCAESRAHLQQYYAKSFVTQKNPEKYTWVNSDIDTIYMLQTDLTKLNAECPIVRKIIIRGVHSEMFFHFHYWKLREMKCLETVTILHMESPGRIDDEWWAGWDTMMEMFYFRDDPPAFYIRILYPEAPPYEINPDNYLKVERDFRRKQLAEDPDWLGPGYEISDDDDEDFCGPNRFRRGYRRRVQG</sequence>
<protein>
    <recommendedName>
        <fullName evidence="1">2EXR domain-containing protein</fullName>
    </recommendedName>
</protein>
<dbReference type="Pfam" id="PF20150">
    <property type="entry name" value="2EXR"/>
    <property type="match status" value="1"/>
</dbReference>
<dbReference type="PANTHER" id="PTHR35910">
    <property type="entry name" value="2EXR DOMAIN-CONTAINING PROTEIN"/>
    <property type="match status" value="1"/>
</dbReference>
<evidence type="ECO:0000259" key="1">
    <source>
        <dbReference type="Pfam" id="PF20150"/>
    </source>
</evidence>
<dbReference type="AlphaFoldDB" id="A0AAD9M4U5"/>
<dbReference type="InterPro" id="IPR045518">
    <property type="entry name" value="2EXR"/>
</dbReference>
<proteinExistence type="predicted"/>
<name>A0AAD9M4U5_9PEZI</name>
<comment type="caution">
    <text evidence="2">The sequence shown here is derived from an EMBL/GenBank/DDBJ whole genome shotgun (WGS) entry which is preliminary data.</text>
</comment>
<gene>
    <name evidence="2" type="ORF">LX32DRAFT_378723</name>
</gene>
<dbReference type="EMBL" id="MU842870">
    <property type="protein sequence ID" value="KAK2028980.1"/>
    <property type="molecule type" value="Genomic_DNA"/>
</dbReference>
<dbReference type="PANTHER" id="PTHR35910:SF1">
    <property type="entry name" value="2EXR DOMAIN-CONTAINING PROTEIN"/>
    <property type="match status" value="1"/>
</dbReference>
<dbReference type="Proteomes" id="UP001232148">
    <property type="component" value="Unassembled WGS sequence"/>
</dbReference>
<feature type="domain" description="2EXR" evidence="1">
    <location>
        <begin position="4"/>
        <end position="87"/>
    </location>
</feature>
<accession>A0AAD9M4U5</accession>
<organism evidence="2 3">
    <name type="scientific">Colletotrichum zoysiae</name>
    <dbReference type="NCBI Taxonomy" id="1216348"/>
    <lineage>
        <taxon>Eukaryota</taxon>
        <taxon>Fungi</taxon>
        <taxon>Dikarya</taxon>
        <taxon>Ascomycota</taxon>
        <taxon>Pezizomycotina</taxon>
        <taxon>Sordariomycetes</taxon>
        <taxon>Hypocreomycetidae</taxon>
        <taxon>Glomerellales</taxon>
        <taxon>Glomerellaceae</taxon>
        <taxon>Colletotrichum</taxon>
        <taxon>Colletotrichum graminicola species complex</taxon>
    </lineage>
</organism>
<evidence type="ECO:0000313" key="2">
    <source>
        <dbReference type="EMBL" id="KAK2028980.1"/>
    </source>
</evidence>
<evidence type="ECO:0000313" key="3">
    <source>
        <dbReference type="Proteomes" id="UP001232148"/>
    </source>
</evidence>
<keyword evidence="3" id="KW-1185">Reference proteome</keyword>